<keyword evidence="3" id="KW-0238">DNA-binding</keyword>
<sequence length="323" mass="35234">MIFITENDYDEIINHHCDQSLMQKTDSFSGITAFVAAAQHGSFTAAADKLGITKSAAGKRISQLEAALGVSLFQRGNRRITLTPAGEKYLARCLSALAILGEAEEEISEQQTTLSGRLRIDLPAAFGRRRVMPVLEKLMIQHPQLMMSISFRERFIDLAEEGVDLAIRIGEPPDSSHLVARQLTTQTSVLCAAPGYLARAGTPADTGELMQHRCITGFRRDKPFYWSLYCDGQLLRIIPPPFYELADGDAMLAAVLGGHGIAQLPLWMIGDNLTDGSLCRVLPACDGTQTPVHILRPQTTQLPARTRCVTDALLAAAQQGAFD</sequence>
<evidence type="ECO:0000256" key="2">
    <source>
        <dbReference type="ARBA" id="ARBA00023015"/>
    </source>
</evidence>
<dbReference type="InterPro" id="IPR036390">
    <property type="entry name" value="WH_DNA-bd_sf"/>
</dbReference>
<dbReference type="Gene3D" id="3.40.190.290">
    <property type="match status" value="1"/>
</dbReference>
<dbReference type="SUPFAM" id="SSF46785">
    <property type="entry name" value="Winged helix' DNA-binding domain"/>
    <property type="match status" value="1"/>
</dbReference>
<evidence type="ECO:0000259" key="5">
    <source>
        <dbReference type="PROSITE" id="PS50931"/>
    </source>
</evidence>
<dbReference type="Pfam" id="PF00126">
    <property type="entry name" value="HTH_1"/>
    <property type="match status" value="1"/>
</dbReference>
<reference evidence="6" key="1">
    <citation type="submission" date="2022-03" db="EMBL/GenBank/DDBJ databases">
        <title>Sea Food Isolates.</title>
        <authorList>
            <person name="Li c."/>
        </authorList>
    </citation>
    <scope>NUCLEOTIDE SEQUENCE</scope>
    <source>
        <strain evidence="6">19GA11TI05</strain>
    </source>
</reference>
<dbReference type="Pfam" id="PF03466">
    <property type="entry name" value="LysR_substrate"/>
    <property type="match status" value="1"/>
</dbReference>
<dbReference type="PANTHER" id="PTHR30537">
    <property type="entry name" value="HTH-TYPE TRANSCRIPTIONAL REGULATOR"/>
    <property type="match status" value="1"/>
</dbReference>
<dbReference type="CDD" id="cd08475">
    <property type="entry name" value="PBP2_CrgA_like_6"/>
    <property type="match status" value="1"/>
</dbReference>
<evidence type="ECO:0000313" key="6">
    <source>
        <dbReference type="EMBL" id="XAG63745.1"/>
    </source>
</evidence>
<dbReference type="PRINTS" id="PR00039">
    <property type="entry name" value="HTHLYSR"/>
</dbReference>
<evidence type="ECO:0000256" key="4">
    <source>
        <dbReference type="ARBA" id="ARBA00023163"/>
    </source>
</evidence>
<feature type="domain" description="HTH lysR-type" evidence="5">
    <location>
        <begin position="26"/>
        <end position="83"/>
    </location>
</feature>
<dbReference type="AlphaFoldDB" id="A0AAU6TPW6"/>
<dbReference type="InterPro" id="IPR036388">
    <property type="entry name" value="WH-like_DNA-bd_sf"/>
</dbReference>
<gene>
    <name evidence="6" type="ORF">MRM81_09450</name>
</gene>
<dbReference type="GO" id="GO:0003677">
    <property type="term" value="F:DNA binding"/>
    <property type="evidence" value="ECO:0007669"/>
    <property type="project" value="UniProtKB-KW"/>
</dbReference>
<name>A0AAU6TPW6_UNCXX</name>
<evidence type="ECO:0000256" key="3">
    <source>
        <dbReference type="ARBA" id="ARBA00023125"/>
    </source>
</evidence>
<dbReference type="InterPro" id="IPR005119">
    <property type="entry name" value="LysR_subst-bd"/>
</dbReference>
<dbReference type="GO" id="GO:0003700">
    <property type="term" value="F:DNA-binding transcription factor activity"/>
    <property type="evidence" value="ECO:0007669"/>
    <property type="project" value="InterPro"/>
</dbReference>
<dbReference type="InterPro" id="IPR000847">
    <property type="entry name" value="LysR_HTH_N"/>
</dbReference>
<protein>
    <submittedName>
        <fullName evidence="6">LysR substrate-binding domain-containing protein</fullName>
    </submittedName>
</protein>
<dbReference type="InterPro" id="IPR058163">
    <property type="entry name" value="LysR-type_TF_proteobact-type"/>
</dbReference>
<dbReference type="FunFam" id="1.10.10.10:FF:000001">
    <property type="entry name" value="LysR family transcriptional regulator"/>
    <property type="match status" value="1"/>
</dbReference>
<dbReference type="Gene3D" id="1.10.10.10">
    <property type="entry name" value="Winged helix-like DNA-binding domain superfamily/Winged helix DNA-binding domain"/>
    <property type="match status" value="1"/>
</dbReference>
<dbReference type="EMBL" id="CP095362">
    <property type="protein sequence ID" value="XAG63745.1"/>
    <property type="molecule type" value="Genomic_DNA"/>
</dbReference>
<dbReference type="PROSITE" id="PS50931">
    <property type="entry name" value="HTH_LYSR"/>
    <property type="match status" value="1"/>
</dbReference>
<keyword evidence="4" id="KW-0804">Transcription</keyword>
<dbReference type="PANTHER" id="PTHR30537:SF5">
    <property type="entry name" value="HTH-TYPE TRANSCRIPTIONAL ACTIVATOR TTDR-RELATED"/>
    <property type="match status" value="1"/>
</dbReference>
<organism evidence="6">
    <name type="scientific">bacterium 19GA11TI05</name>
    <dbReference type="NCBI Taxonomy" id="2920688"/>
    <lineage>
        <taxon>Bacteria</taxon>
    </lineage>
</organism>
<dbReference type="SUPFAM" id="SSF53850">
    <property type="entry name" value="Periplasmic binding protein-like II"/>
    <property type="match status" value="1"/>
</dbReference>
<proteinExistence type="inferred from homology"/>
<evidence type="ECO:0000256" key="1">
    <source>
        <dbReference type="ARBA" id="ARBA00009437"/>
    </source>
</evidence>
<keyword evidence="2" id="KW-0805">Transcription regulation</keyword>
<comment type="similarity">
    <text evidence="1">Belongs to the LysR transcriptional regulatory family.</text>
</comment>
<accession>A0AAU6TPW6</accession>